<feature type="transmembrane region" description="Helical" evidence="1">
    <location>
        <begin position="357"/>
        <end position="374"/>
    </location>
</feature>
<dbReference type="Proteomes" id="UP000053797">
    <property type="component" value="Unassembled WGS sequence"/>
</dbReference>
<feature type="transmembrane region" description="Helical" evidence="1">
    <location>
        <begin position="98"/>
        <end position="119"/>
    </location>
</feature>
<dbReference type="OrthoDB" id="2348595at2"/>
<organism evidence="2 3">
    <name type="scientific">Exiguobacterium indicum</name>
    <dbReference type="NCBI Taxonomy" id="296995"/>
    <lineage>
        <taxon>Bacteria</taxon>
        <taxon>Bacillati</taxon>
        <taxon>Bacillota</taxon>
        <taxon>Bacilli</taxon>
        <taxon>Bacillales</taxon>
        <taxon>Bacillales Family XII. Incertae Sedis</taxon>
        <taxon>Exiguobacterium</taxon>
    </lineage>
</organism>
<keyword evidence="1" id="KW-0812">Transmembrane</keyword>
<dbReference type="EMBL" id="LNQL01000003">
    <property type="protein sequence ID" value="KSU48678.1"/>
    <property type="molecule type" value="Genomic_DNA"/>
</dbReference>
<feature type="transmembrane region" description="Helical" evidence="1">
    <location>
        <begin position="73"/>
        <end position="92"/>
    </location>
</feature>
<keyword evidence="1" id="KW-0472">Membrane</keyword>
<feature type="transmembrane region" description="Helical" evidence="1">
    <location>
        <begin position="159"/>
        <end position="180"/>
    </location>
</feature>
<name>A0A0V8GEU7_9BACL</name>
<feature type="transmembrane region" description="Helical" evidence="1">
    <location>
        <begin position="330"/>
        <end position="350"/>
    </location>
</feature>
<accession>A0A0V8GEU7</accession>
<feature type="transmembrane region" description="Helical" evidence="1">
    <location>
        <begin position="401"/>
        <end position="420"/>
    </location>
</feature>
<sequence length="1481" mass="169048">MHSFRQHLKNFMHTYRKDILVLSGMFVFILIYSFPLFRSGMVTFSDLSFGLSSHRYLEEIYGAWNNRWSTTTLLNVARLLYILPFYVLSLLFGSSGPVLIKSFIIGLLTISALSMFAFTKRLHSVYVSKHFSYLSLIAFAIAALFYALNPWVITRIQHIYLLCGYSVFPYALMLFFNIFDPKFREQLDPGFRLSDRLSRRTWIDITGLSIVFAFMAAGIHYFFFSLIYMGIMVGLIFLKTSWTRRKERIWSSLLWFYVRATCAFGLVFLLFNGYWFLMYVGSILTGSQASQHNINVSDTLMLFSRHSSWANVLFLTSYWWPMFDLTTLPLTFWIGGAITLLLILLGAVVAYRQPIHLFFSLLAIPLIIFATGTHEQVADAFVLFVTKTPLIGAMFRDPNKLVGLLMVSYSLLLAVGLNAVFTRASRTIPLKLYRVVSIVGTLIVVACFFLPYRTVYMEGFYHPVKMPKEYTAIQEEVDGKWLQFPIADEMTQPSTGIATPRWNQNPRKGGEIKATGDVQVYTSAHDTVFHHEGASPTIGYMMTFMQYLLDTGRSEQAGQIAKAFGLKQFAYRDEYTGMKDRQDFNLKVLQEQRDLVQTKQVGLFTLFDLIAPLDTRTVPQLILTPYGLERSISYPTLAGYNLGRQSILYATQAHQDSLSWMKKGDIVEMIEENDLVLSQVPDEYYWKPFDAIDSANAFLNWGKTFLANNDWRWYLRTQGMTNPSFDLDFGDGIGLSFASARIDAPVYKLDGLKAKQVASFNSMLEDETFFKADNPDIVDLSPNPMSKDNNLPVLHAEVAEGDPKYIWQVAKSGKLPARPNNAYRFDITASGRGVDRLHVKVRFFDEKDRELNQTYVVAPRDSGDVDAIHLQGEYVTPRNAKKMRIDLLSFQRPDRKTYWWVHDIKIFSYEDYMIPNTFTMTKDLPAGRYAGFARVLLNQKGGQLDLTFNKRGVTIPTRQRSGAKLAWVPLGSFTTPSGPATLSVTNTEGFNAIQNIVLIPEEKLTALRKRVDDTLAFTKTLMVLEAETGFDYTGHLQSERNYPGLSFGKGIAAQRGRLQRSIDIREATDYQLQLMLTPPPGNDGRITVKIRDGKQVVFERALSRADILNGQKHQQQIGDQTVTYDPLHLAFPYRMTELSDVYQTLYDVKLSDIPLEKGRYQLELSYASKVPSLVDWKDLHKFDPNEIVTDKALAAPEAAANCATCVSITDDMFDASETEDGYTIDYEPTCSCDWYIYASQKMKVKPYHEYLIQFDAVSKNVRQRHLKVYYLDKDDRVIGTDFINEVEEKKKKQWNHYEQIVIPPKKTVRMQLHIWTRGNEKKAGQLRLKNLEVLPYDQLILVDQLVLSEQSGTLFATEPARALDVDASQMGRDINSDAPIGRFTVNDSPTPLFKLQTDQETMRGDTALNGVSQLYRSNEKTAHVTVVLRPIYYAGLTILVLALPLSILLIYFMTSNLGLAVQQRLSSVFKQRLPRLKRKQK</sequence>
<dbReference type="Gene3D" id="2.60.120.260">
    <property type="entry name" value="Galactose-binding domain-like"/>
    <property type="match status" value="1"/>
</dbReference>
<proteinExistence type="predicted"/>
<dbReference type="RefSeq" id="WP_058265417.1">
    <property type="nucleotide sequence ID" value="NZ_FMYN01000003.1"/>
</dbReference>
<feature type="transmembrane region" description="Helical" evidence="1">
    <location>
        <begin position="20"/>
        <end position="37"/>
    </location>
</feature>
<feature type="transmembrane region" description="Helical" evidence="1">
    <location>
        <begin position="225"/>
        <end position="242"/>
    </location>
</feature>
<feature type="transmembrane region" description="Helical" evidence="1">
    <location>
        <begin position="131"/>
        <end position="153"/>
    </location>
</feature>
<protein>
    <submittedName>
        <fullName evidence="2">Uncharacterized protein</fullName>
    </submittedName>
</protein>
<feature type="transmembrane region" description="Helical" evidence="1">
    <location>
        <begin position="432"/>
        <end position="452"/>
    </location>
</feature>
<gene>
    <name evidence="2" type="ORF">AS033_10120</name>
</gene>
<evidence type="ECO:0000313" key="3">
    <source>
        <dbReference type="Proteomes" id="UP000053797"/>
    </source>
</evidence>
<evidence type="ECO:0000256" key="1">
    <source>
        <dbReference type="SAM" id="Phobius"/>
    </source>
</evidence>
<keyword evidence="1" id="KW-1133">Transmembrane helix</keyword>
<evidence type="ECO:0000313" key="2">
    <source>
        <dbReference type="EMBL" id="KSU48678.1"/>
    </source>
</evidence>
<feature type="transmembrane region" description="Helical" evidence="1">
    <location>
        <begin position="254"/>
        <end position="277"/>
    </location>
</feature>
<comment type="caution">
    <text evidence="2">The sequence shown here is derived from an EMBL/GenBank/DDBJ whole genome shotgun (WGS) entry which is preliminary data.</text>
</comment>
<reference evidence="2 3" key="1">
    <citation type="journal article" date="2015" name="Int. J. Syst. Evol. Microbiol.">
        <title>Exiguobacterium enclense sp. nov., isolated from sediment.</title>
        <authorList>
            <person name="Dastager S.G."/>
            <person name="Mawlankar R."/>
            <person name="Sonalkar V.V."/>
            <person name="Thorat M.N."/>
            <person name="Mual P."/>
            <person name="Verma A."/>
            <person name="Krishnamurthi S."/>
            <person name="Tang S.K."/>
            <person name="Li W.J."/>
        </authorList>
    </citation>
    <scope>NUCLEOTIDE SEQUENCE [LARGE SCALE GENOMIC DNA]</scope>
    <source>
        <strain evidence="2 3">NIO-1109</strain>
    </source>
</reference>
<feature type="transmembrane region" description="Helical" evidence="1">
    <location>
        <begin position="1431"/>
        <end position="1454"/>
    </location>
</feature>